<dbReference type="PANTHER" id="PTHR11662">
    <property type="entry name" value="SOLUTE CARRIER FAMILY 17"/>
    <property type="match status" value="1"/>
</dbReference>
<evidence type="ECO:0000256" key="5">
    <source>
        <dbReference type="ARBA" id="ARBA00022989"/>
    </source>
</evidence>
<feature type="transmembrane region" description="Helical" evidence="8">
    <location>
        <begin position="363"/>
        <end position="382"/>
    </location>
</feature>
<keyword evidence="6 8" id="KW-0472">Membrane</keyword>
<dbReference type="SUPFAM" id="SSF103473">
    <property type="entry name" value="MFS general substrate transporter"/>
    <property type="match status" value="1"/>
</dbReference>
<feature type="transmembrane region" description="Helical" evidence="8">
    <location>
        <begin position="93"/>
        <end position="114"/>
    </location>
</feature>
<dbReference type="KEGG" id="agb:108916636"/>
<dbReference type="InterPro" id="IPR050382">
    <property type="entry name" value="MFS_Na/Anion_cotransporter"/>
</dbReference>
<dbReference type="EMBL" id="GALX01002289">
    <property type="protein sequence ID" value="JAB66177.1"/>
    <property type="molecule type" value="Transcribed_RNA"/>
</dbReference>
<evidence type="ECO:0000256" key="8">
    <source>
        <dbReference type="SAM" id="Phobius"/>
    </source>
</evidence>
<feature type="transmembrane region" description="Helical" evidence="8">
    <location>
        <begin position="420"/>
        <end position="441"/>
    </location>
</feature>
<evidence type="ECO:0000313" key="10">
    <source>
        <dbReference type="EMBL" id="JAB66177.1"/>
    </source>
</evidence>
<proteinExistence type="predicted"/>
<keyword evidence="3 8" id="KW-0812">Transmembrane</keyword>
<dbReference type="GeneID" id="108916636"/>
<evidence type="ECO:0000256" key="2">
    <source>
        <dbReference type="ARBA" id="ARBA00022448"/>
    </source>
</evidence>
<feature type="region of interest" description="Disordered" evidence="7">
    <location>
        <begin position="486"/>
        <end position="515"/>
    </location>
</feature>
<gene>
    <name evidence="10" type="primary">S17A5</name>
</gene>
<feature type="transmembrane region" description="Helical" evidence="8">
    <location>
        <begin position="453"/>
        <end position="475"/>
    </location>
</feature>
<feature type="transmembrane region" description="Helical" evidence="8">
    <location>
        <begin position="193"/>
        <end position="216"/>
    </location>
</feature>
<feature type="transmembrane region" description="Helical" evidence="8">
    <location>
        <begin position="161"/>
        <end position="181"/>
    </location>
</feature>
<evidence type="ECO:0000256" key="6">
    <source>
        <dbReference type="ARBA" id="ARBA00023136"/>
    </source>
</evidence>
<dbReference type="FunFam" id="1.20.1250.20:FF:000003">
    <property type="entry name" value="Solute carrier family 17 member 3"/>
    <property type="match status" value="1"/>
</dbReference>
<dbReference type="CDD" id="cd17318">
    <property type="entry name" value="MFS_SLC17"/>
    <property type="match status" value="1"/>
</dbReference>
<dbReference type="AlphaFoldDB" id="V5GWS5"/>
<feature type="transmembrane region" description="Helical" evidence="8">
    <location>
        <begin position="282"/>
        <end position="305"/>
    </location>
</feature>
<evidence type="ECO:0000256" key="7">
    <source>
        <dbReference type="SAM" id="MobiDB-lite"/>
    </source>
</evidence>
<comment type="subcellular location">
    <subcellularLocation>
        <location evidence="1">Membrane</location>
        <topology evidence="1">Multi-pass membrane protein</topology>
    </subcellularLocation>
</comment>
<evidence type="ECO:0000256" key="4">
    <source>
        <dbReference type="ARBA" id="ARBA00022847"/>
    </source>
</evidence>
<sequence>MSKDVKARGNPCGGKISTRYILAVLGSIGLGIIYGLKVNLHVAIVSMVNHTMVKAMEGGGHDVLNLTNSAPTCGDTPDDAKNATAALAEDGPFIWSSTIQGTLLSAYFWGYIVAQIPGGRIAELFSAKWVMFFSVAINVVCTLLTPVMAQLHFGALIAMRIGEGIGGGVTFPAMHVMLAHWAPPNERSVMSSIVYAGTALGTVIFMLMSGIIAGAISWQAVFYIEGGVSALWLLLWIVFIADTPQTQRFISEEERNYIVTSLNQGENETKHEEQHKMPWKSVLTSPAFLAILVAHTCSNWGWYMVLIELPLYMKSVLNFKISENAVLTAVPFLCMWLFSMILSKTLDTLRAKKIINTTMARKLATGCASVVPMVCFIILCYIGCQRTLAVVLMTLAVMCIGGMFCGFLSNHIDIAPNFAGTLMALTNTVATIPGIIVPVFVGKLTSADHSIGAWRIIFWTTVVLYIIEIIVYMLFGSGEEQKWNKIEGEPGEAQPLKSPKEENNKENKSEVVNAA</sequence>
<feature type="transmembrane region" description="Helical" evidence="8">
    <location>
        <begin position="222"/>
        <end position="241"/>
    </location>
</feature>
<dbReference type="InterPro" id="IPR011701">
    <property type="entry name" value="MFS"/>
</dbReference>
<dbReference type="GO" id="GO:0016020">
    <property type="term" value="C:membrane"/>
    <property type="evidence" value="ECO:0007669"/>
    <property type="project" value="UniProtKB-SubCell"/>
</dbReference>
<feature type="domain" description="Major facilitator superfamily (MFS) profile" evidence="9">
    <location>
        <begin position="15"/>
        <end position="480"/>
    </location>
</feature>
<feature type="transmembrane region" description="Helical" evidence="8">
    <location>
        <begin position="388"/>
        <end position="408"/>
    </location>
</feature>
<reference evidence="10" key="1">
    <citation type="submission" date="2013-07" db="EMBL/GenBank/DDBJ databases">
        <title>Midgut Transcriptome Profiling of Anoplphora glabripennis, a Lignocellulose Degrading, Wood-Boring Cerambycid.</title>
        <authorList>
            <person name="Scully E.D."/>
            <person name="Hoover K."/>
            <person name="Carlson J.E."/>
            <person name="Tien M."/>
            <person name="Geib S.M."/>
        </authorList>
    </citation>
    <scope>NUCLEOTIDE SEQUENCE</scope>
</reference>
<keyword evidence="2" id="KW-0813">Transport</keyword>
<feature type="transmembrane region" description="Helical" evidence="8">
    <location>
        <begin position="325"/>
        <end position="342"/>
    </location>
</feature>
<dbReference type="Gene3D" id="1.20.1250.20">
    <property type="entry name" value="MFS general substrate transporter like domains"/>
    <property type="match status" value="1"/>
</dbReference>
<dbReference type="PANTHER" id="PTHR11662:SF457">
    <property type="entry name" value="MAJOR FACILITATOR SUPERFAMILY TRANSPORTER 3"/>
    <property type="match status" value="1"/>
</dbReference>
<name>V5GWS5_ANOGL</name>
<dbReference type="GO" id="GO:0006820">
    <property type="term" value="P:monoatomic anion transport"/>
    <property type="evidence" value="ECO:0007669"/>
    <property type="project" value="TreeGrafter"/>
</dbReference>
<evidence type="ECO:0000256" key="3">
    <source>
        <dbReference type="ARBA" id="ARBA00022692"/>
    </source>
</evidence>
<feature type="compositionally biased region" description="Basic and acidic residues" evidence="7">
    <location>
        <begin position="498"/>
        <end position="509"/>
    </location>
</feature>
<dbReference type="InterPro" id="IPR020846">
    <property type="entry name" value="MFS_dom"/>
</dbReference>
<keyword evidence="5 8" id="KW-1133">Transmembrane helix</keyword>
<dbReference type="OrthoDB" id="2985014at2759"/>
<evidence type="ECO:0000259" key="9">
    <source>
        <dbReference type="PROSITE" id="PS50850"/>
    </source>
</evidence>
<dbReference type="Pfam" id="PF07690">
    <property type="entry name" value="MFS_1"/>
    <property type="match status" value="1"/>
</dbReference>
<organism evidence="10">
    <name type="scientific">Anoplophora glabripennis</name>
    <name type="common">Asian longhorn beetle</name>
    <name type="synonym">Anoplophora nobilis</name>
    <dbReference type="NCBI Taxonomy" id="217634"/>
    <lineage>
        <taxon>Eukaryota</taxon>
        <taxon>Metazoa</taxon>
        <taxon>Ecdysozoa</taxon>
        <taxon>Arthropoda</taxon>
        <taxon>Hexapoda</taxon>
        <taxon>Insecta</taxon>
        <taxon>Pterygota</taxon>
        <taxon>Neoptera</taxon>
        <taxon>Endopterygota</taxon>
        <taxon>Coleoptera</taxon>
        <taxon>Polyphaga</taxon>
        <taxon>Cucujiformia</taxon>
        <taxon>Chrysomeloidea</taxon>
        <taxon>Cerambycidae</taxon>
        <taxon>Lamiinae</taxon>
        <taxon>Lamiini</taxon>
        <taxon>Anoplophora</taxon>
    </lineage>
</organism>
<dbReference type="GO" id="GO:0015293">
    <property type="term" value="F:symporter activity"/>
    <property type="evidence" value="ECO:0007669"/>
    <property type="project" value="UniProtKB-KW"/>
</dbReference>
<dbReference type="InterPro" id="IPR036259">
    <property type="entry name" value="MFS_trans_sf"/>
</dbReference>
<feature type="transmembrane region" description="Helical" evidence="8">
    <location>
        <begin position="126"/>
        <end position="149"/>
    </location>
</feature>
<dbReference type="PROSITE" id="PS50850">
    <property type="entry name" value="MFS"/>
    <property type="match status" value="1"/>
</dbReference>
<accession>V5GWS5</accession>
<dbReference type="CTD" id="33292"/>
<keyword evidence="4" id="KW-0769">Symport</keyword>
<evidence type="ECO:0000256" key="1">
    <source>
        <dbReference type="ARBA" id="ARBA00004141"/>
    </source>
</evidence>
<protein>
    <submittedName>
        <fullName evidence="10">Sialin</fullName>
    </submittedName>
</protein>
<feature type="transmembrane region" description="Helical" evidence="8">
    <location>
        <begin position="20"/>
        <end position="44"/>
    </location>
</feature>